<dbReference type="GO" id="GO:0004865">
    <property type="term" value="F:protein serine/threonine phosphatase inhibitor activity"/>
    <property type="evidence" value="ECO:0007669"/>
    <property type="project" value="InterPro"/>
</dbReference>
<dbReference type="InterPro" id="IPR011107">
    <property type="entry name" value="PPI_Ypi1"/>
</dbReference>
<accession>A0A9W7FSE3</accession>
<evidence type="ECO:0000313" key="2">
    <source>
        <dbReference type="EMBL" id="GMI17126.1"/>
    </source>
</evidence>
<gene>
    <name evidence="2" type="ORF">TrLO_g13531</name>
</gene>
<keyword evidence="3" id="KW-1185">Reference proteome</keyword>
<organism evidence="2 3">
    <name type="scientific">Triparma laevis f. longispina</name>
    <dbReference type="NCBI Taxonomy" id="1714387"/>
    <lineage>
        <taxon>Eukaryota</taxon>
        <taxon>Sar</taxon>
        <taxon>Stramenopiles</taxon>
        <taxon>Ochrophyta</taxon>
        <taxon>Bolidophyceae</taxon>
        <taxon>Parmales</taxon>
        <taxon>Triparmaceae</taxon>
        <taxon>Triparma</taxon>
    </lineage>
</organism>
<dbReference type="EMBL" id="BRXW01000276">
    <property type="protein sequence ID" value="GMI17126.1"/>
    <property type="molecule type" value="Genomic_DNA"/>
</dbReference>
<dbReference type="GO" id="GO:0008157">
    <property type="term" value="F:protein phosphatase 1 binding"/>
    <property type="evidence" value="ECO:0007669"/>
    <property type="project" value="TreeGrafter"/>
</dbReference>
<evidence type="ECO:0000313" key="3">
    <source>
        <dbReference type="Proteomes" id="UP001165122"/>
    </source>
</evidence>
<evidence type="ECO:0000256" key="1">
    <source>
        <dbReference type="SAM" id="MobiDB-lite"/>
    </source>
</evidence>
<dbReference type="PANTHER" id="PTHR20835">
    <property type="entry name" value="E3 UBIQUITIN-PROTEIN LIGASE PPP1R11-RELATED"/>
    <property type="match status" value="1"/>
</dbReference>
<dbReference type="AlphaFoldDB" id="A0A9W7FSE3"/>
<dbReference type="OrthoDB" id="307488at2759"/>
<feature type="compositionally biased region" description="Acidic residues" evidence="1">
    <location>
        <begin position="95"/>
        <end position="104"/>
    </location>
</feature>
<name>A0A9W7FSE3_9STRA</name>
<dbReference type="Pfam" id="PF07491">
    <property type="entry name" value="PPI_Ypi1"/>
    <property type="match status" value="1"/>
</dbReference>
<dbReference type="GO" id="GO:0005634">
    <property type="term" value="C:nucleus"/>
    <property type="evidence" value="ECO:0007669"/>
    <property type="project" value="TreeGrafter"/>
</dbReference>
<dbReference type="Proteomes" id="UP001165122">
    <property type="component" value="Unassembled WGS sequence"/>
</dbReference>
<feature type="region of interest" description="Disordered" evidence="1">
    <location>
        <begin position="90"/>
        <end position="127"/>
    </location>
</feature>
<feature type="compositionally biased region" description="Low complexity" evidence="1">
    <location>
        <begin position="1"/>
        <end position="36"/>
    </location>
</feature>
<feature type="region of interest" description="Disordered" evidence="1">
    <location>
        <begin position="1"/>
        <end position="43"/>
    </location>
</feature>
<reference evidence="3" key="1">
    <citation type="journal article" date="2023" name="Commun. Biol.">
        <title>Genome analysis of Parmales, the sister group of diatoms, reveals the evolutionary specialization of diatoms from phago-mixotrophs to photoautotrophs.</title>
        <authorList>
            <person name="Ban H."/>
            <person name="Sato S."/>
            <person name="Yoshikawa S."/>
            <person name="Yamada K."/>
            <person name="Nakamura Y."/>
            <person name="Ichinomiya M."/>
            <person name="Sato N."/>
            <person name="Blanc-Mathieu R."/>
            <person name="Endo H."/>
            <person name="Kuwata A."/>
            <person name="Ogata H."/>
        </authorList>
    </citation>
    <scope>NUCLEOTIDE SEQUENCE [LARGE SCALE GENOMIC DNA]</scope>
    <source>
        <strain evidence="3">NIES 3700</strain>
    </source>
</reference>
<protein>
    <submittedName>
        <fullName evidence="2">Uncharacterized protein</fullName>
    </submittedName>
</protein>
<proteinExistence type="predicted"/>
<comment type="caution">
    <text evidence="2">The sequence shown here is derived from an EMBL/GenBank/DDBJ whole genome shotgun (WGS) entry which is preliminary data.</text>
</comment>
<sequence>MSSFAAPASSPSVASNRPSFNTQRTSSTGSSTMTITQPQNITTSLSITPEIINVTLPSHPPSHVTWTSETIDNEFLNRKSSKRCCIFKKKREWDESSSESESDGGEGSSKIGRIARKKVPDSQRFHA</sequence>
<feature type="compositionally biased region" description="Basic and acidic residues" evidence="1">
    <location>
        <begin position="118"/>
        <end position="127"/>
    </location>
</feature>
<dbReference type="PANTHER" id="PTHR20835:SF0">
    <property type="entry name" value="E3 UBIQUITIN-PROTEIN LIGASE PPP1R11"/>
    <property type="match status" value="1"/>
</dbReference>